<name>A0A9Q2NYP4_9RHOB</name>
<comment type="caution">
    <text evidence="3">The sequence shown here is derived from an EMBL/GenBank/DDBJ whole genome shotgun (WGS) entry which is preliminary data.</text>
</comment>
<accession>A0A9Q2NYP4</accession>
<dbReference type="Pfam" id="PF00378">
    <property type="entry name" value="ECH_1"/>
    <property type="match status" value="1"/>
</dbReference>
<dbReference type="PANTHER" id="PTHR42964">
    <property type="entry name" value="ENOYL-COA HYDRATASE"/>
    <property type="match status" value="1"/>
</dbReference>
<dbReference type="Proteomes" id="UP000809440">
    <property type="component" value="Unassembled WGS sequence"/>
</dbReference>
<dbReference type="Gene3D" id="1.10.12.10">
    <property type="entry name" value="Lyase 2-enoyl-coa Hydratase, Chain A, domain 2"/>
    <property type="match status" value="1"/>
</dbReference>
<dbReference type="NCBIfam" id="NF005675">
    <property type="entry name" value="PRK07468.1"/>
    <property type="match status" value="1"/>
</dbReference>
<organism evidence="3 5">
    <name type="scientific">Marivita cryptomonadis</name>
    <dbReference type="NCBI Taxonomy" id="505252"/>
    <lineage>
        <taxon>Bacteria</taxon>
        <taxon>Pseudomonadati</taxon>
        <taxon>Pseudomonadota</taxon>
        <taxon>Alphaproteobacteria</taxon>
        <taxon>Rhodobacterales</taxon>
        <taxon>Roseobacteraceae</taxon>
        <taxon>Marivita</taxon>
    </lineage>
</organism>
<proteinExistence type="inferred from homology"/>
<gene>
    <name evidence="3" type="ORF">JQX41_13565</name>
    <name evidence="4" type="ORF">JQX48_13575</name>
</gene>
<dbReference type="RefSeq" id="WP_085629596.1">
    <property type="nucleotide sequence ID" value="NZ_JAFBWU010000008.1"/>
</dbReference>
<dbReference type="SUPFAM" id="SSF52096">
    <property type="entry name" value="ClpP/crotonase"/>
    <property type="match status" value="1"/>
</dbReference>
<dbReference type="EMBL" id="JAFBXF010000008">
    <property type="protein sequence ID" value="MBM2418007.1"/>
    <property type="molecule type" value="Genomic_DNA"/>
</dbReference>
<evidence type="ECO:0000313" key="3">
    <source>
        <dbReference type="EMBL" id="MBM2413338.1"/>
    </source>
</evidence>
<dbReference type="AlphaFoldDB" id="A0A9Q2NYP4"/>
<dbReference type="InterPro" id="IPR051683">
    <property type="entry name" value="Enoyl-CoA_Hydratase/Isomerase"/>
</dbReference>
<dbReference type="InterPro" id="IPR018376">
    <property type="entry name" value="Enoyl-CoA_hyd/isom_CS"/>
</dbReference>
<dbReference type="CDD" id="cd06558">
    <property type="entry name" value="crotonase-like"/>
    <property type="match status" value="1"/>
</dbReference>
<reference evidence="3 6" key="1">
    <citation type="submission" date="2021-01" db="EMBL/GenBank/DDBJ databases">
        <title>Diatom-associated Roseobacters Show Island Model of Population Structure.</title>
        <authorList>
            <person name="Qu L."/>
            <person name="Feng X."/>
            <person name="Chen Y."/>
            <person name="Li L."/>
            <person name="Wang X."/>
            <person name="Hu Z."/>
            <person name="Wang H."/>
            <person name="Luo H."/>
        </authorList>
    </citation>
    <scope>NUCLEOTIDE SEQUENCE</scope>
    <source>
        <strain evidence="4 6">CC28-63</strain>
        <strain evidence="3">CC28-69</strain>
    </source>
</reference>
<dbReference type="InterPro" id="IPR014748">
    <property type="entry name" value="Enoyl-CoA_hydra_C"/>
</dbReference>
<comment type="similarity">
    <text evidence="1 2">Belongs to the enoyl-CoA hydratase/isomerase family.</text>
</comment>
<evidence type="ECO:0000313" key="4">
    <source>
        <dbReference type="EMBL" id="MBM2418007.1"/>
    </source>
</evidence>
<dbReference type="GO" id="GO:0003824">
    <property type="term" value="F:catalytic activity"/>
    <property type="evidence" value="ECO:0007669"/>
    <property type="project" value="InterPro"/>
</dbReference>
<evidence type="ECO:0000256" key="1">
    <source>
        <dbReference type="ARBA" id="ARBA00005254"/>
    </source>
</evidence>
<dbReference type="GO" id="GO:0008300">
    <property type="term" value="P:isoprenoid catabolic process"/>
    <property type="evidence" value="ECO:0007669"/>
    <property type="project" value="TreeGrafter"/>
</dbReference>
<dbReference type="InterPro" id="IPR029045">
    <property type="entry name" value="ClpP/crotonase-like_dom_sf"/>
</dbReference>
<dbReference type="GeneID" id="62641219"/>
<evidence type="ECO:0000256" key="2">
    <source>
        <dbReference type="RuleBase" id="RU003707"/>
    </source>
</evidence>
<sequence length="258" mass="27591">MSLIRVETDARGVMTLTLARVDKHNALSAQMMTELEEAARRLASDPSVRVVVLAAEGKTFCAGGDLAWMREQFDMDADTRRVESRRIATVLGALYDLPQPLIGRVQGNALGGGVGLVSVCDVAIGVTGAKFGFTETRLGLIPANIGPYVLARMGGTRASEVFMSARVFGAEEAVRLNLLSRTVDPDGLDAAIEAEVLPYLSCAPGAVAEAKALMRDLAGRVTPEQVDLAIDALARRWQSDEAREGVGAFFDKRGPSWQ</sequence>
<dbReference type="InterPro" id="IPR001753">
    <property type="entry name" value="Enoyl-CoA_hydra/iso"/>
</dbReference>
<dbReference type="Gene3D" id="3.90.226.10">
    <property type="entry name" value="2-enoyl-CoA Hydratase, Chain A, domain 1"/>
    <property type="match status" value="1"/>
</dbReference>
<dbReference type="EMBL" id="JAFBXE010000008">
    <property type="protein sequence ID" value="MBM2413338.1"/>
    <property type="molecule type" value="Genomic_DNA"/>
</dbReference>
<evidence type="ECO:0000313" key="6">
    <source>
        <dbReference type="Proteomes" id="UP000809440"/>
    </source>
</evidence>
<dbReference type="OrthoDB" id="9795613at2"/>
<evidence type="ECO:0000313" key="5">
    <source>
        <dbReference type="Proteomes" id="UP000755667"/>
    </source>
</evidence>
<dbReference type="PANTHER" id="PTHR42964:SF1">
    <property type="entry name" value="POLYKETIDE BIOSYNTHESIS ENOYL-COA HYDRATASE PKSH-RELATED"/>
    <property type="match status" value="1"/>
</dbReference>
<dbReference type="Proteomes" id="UP000755667">
    <property type="component" value="Unassembled WGS sequence"/>
</dbReference>
<protein>
    <submittedName>
        <fullName evidence="3">Crotonase/enoyl-CoA hydratase family protein</fullName>
    </submittedName>
</protein>
<dbReference type="PROSITE" id="PS00166">
    <property type="entry name" value="ENOYL_COA_HYDRATASE"/>
    <property type="match status" value="1"/>
</dbReference>
<keyword evidence="6" id="KW-1185">Reference proteome</keyword>